<evidence type="ECO:0000313" key="1">
    <source>
        <dbReference type="EMBL" id="ADC45279.1"/>
    </source>
</evidence>
<keyword evidence="1" id="KW-0614">Plasmid</keyword>
<dbReference type="Proteomes" id="UP000002429">
    <property type="component" value="Plasmid megaplasmid"/>
</dbReference>
<sequence>MADCLRPHPEPGPLCFILLVSLRQEWEGSAAPHVKPCAKS</sequence>
<dbReference type="KEGG" id="rme:Rmet_6696"/>
<keyword evidence="2" id="KW-1185">Reference proteome</keyword>
<organism evidence="1 2">
    <name type="scientific">Cupriavidus metallidurans (strain ATCC 43123 / DSM 2839 / NBRC 102507 / CH34)</name>
    <name type="common">Ralstonia metallidurans</name>
    <dbReference type="NCBI Taxonomy" id="266264"/>
    <lineage>
        <taxon>Bacteria</taxon>
        <taxon>Pseudomonadati</taxon>
        <taxon>Pseudomonadota</taxon>
        <taxon>Betaproteobacteria</taxon>
        <taxon>Burkholderiales</taxon>
        <taxon>Burkholderiaceae</taxon>
        <taxon>Cupriavidus</taxon>
    </lineage>
</organism>
<geneLocation type="plasmid" evidence="1 2">
    <name>megaplasmid</name>
</geneLocation>
<proteinExistence type="predicted"/>
<protein>
    <submittedName>
        <fullName evidence="1">Uncharacterized protein</fullName>
    </submittedName>
</protein>
<dbReference type="EMBL" id="CP000353">
    <property type="protein sequence ID" value="ADC45279.1"/>
    <property type="molecule type" value="Genomic_DNA"/>
</dbReference>
<reference evidence="2" key="1">
    <citation type="journal article" date="2010" name="PLoS ONE">
        <title>The complete genome sequence of Cupriavidus metallidurans strain CH34, a master survivalist in harsh and anthropogenic environments.</title>
        <authorList>
            <person name="Janssen P.J."/>
            <person name="Van Houdt R."/>
            <person name="Moors H."/>
            <person name="Monsieurs P."/>
            <person name="Morin N."/>
            <person name="Michaux A."/>
            <person name="Benotmane M.A."/>
            <person name="Leys N."/>
            <person name="Vallaeys T."/>
            <person name="Lapidus A."/>
            <person name="Monchy S."/>
            <person name="Medigue C."/>
            <person name="Taghavi S."/>
            <person name="McCorkle S."/>
            <person name="Dunn J."/>
            <person name="van der Lelie D."/>
            <person name="Mergeay M."/>
        </authorList>
    </citation>
    <scope>NUCLEOTIDE SEQUENCE [LARGE SCALE GENOMIC DNA]</scope>
    <source>
        <strain evidence="2">ATCC 43123 / DSM 2839 / NBRC 102507 / CH34</strain>
    </source>
</reference>
<dbReference type="AlphaFoldDB" id="D3DYA9"/>
<name>D3DYA9_CUPMC</name>
<gene>
    <name evidence="1" type="ordered locus">Rmet_6696</name>
</gene>
<dbReference type="HOGENOM" id="CLU_3295405_0_0_4"/>
<evidence type="ECO:0000313" key="2">
    <source>
        <dbReference type="Proteomes" id="UP000002429"/>
    </source>
</evidence>
<accession>D3DYA9</accession>